<dbReference type="Gene3D" id="3.40.220.10">
    <property type="entry name" value="Leucine Aminopeptidase, subunit E, domain 1"/>
    <property type="match status" value="1"/>
</dbReference>
<feature type="domain" description="Cytosol aminopeptidase" evidence="7">
    <location>
        <begin position="190"/>
        <end position="473"/>
    </location>
</feature>
<evidence type="ECO:0000256" key="1">
    <source>
        <dbReference type="ARBA" id="ARBA00009528"/>
    </source>
</evidence>
<dbReference type="SUPFAM" id="SSF52949">
    <property type="entry name" value="Macro domain-like"/>
    <property type="match status" value="1"/>
</dbReference>
<dbReference type="Pfam" id="PF02789">
    <property type="entry name" value="Peptidase_M17_N"/>
    <property type="match status" value="1"/>
</dbReference>
<name>A0A8B2NW14_9HYPH</name>
<dbReference type="RefSeq" id="WP_111345224.1">
    <property type="nucleotide sequence ID" value="NZ_QHHQ01000002.1"/>
</dbReference>
<feature type="domain" description="Peptidase M17 leucyl aminopeptidase N-terminal" evidence="8">
    <location>
        <begin position="19"/>
        <end position="140"/>
    </location>
</feature>
<comment type="caution">
    <text evidence="9">The sequence shown here is derived from an EMBL/GenBank/DDBJ whole genome shotgun (WGS) entry which is preliminary data.</text>
</comment>
<dbReference type="GO" id="GO:0006508">
    <property type="term" value="P:proteolysis"/>
    <property type="evidence" value="ECO:0007669"/>
    <property type="project" value="UniProtKB-KW"/>
</dbReference>
<dbReference type="Pfam" id="PF00883">
    <property type="entry name" value="Peptidase_M17"/>
    <property type="match status" value="1"/>
</dbReference>
<evidence type="ECO:0000256" key="5">
    <source>
        <dbReference type="ARBA" id="ARBA00023211"/>
    </source>
</evidence>
<dbReference type="EMBL" id="QHHQ01000002">
    <property type="protein sequence ID" value="RAI01973.1"/>
    <property type="molecule type" value="Genomic_DNA"/>
</dbReference>
<evidence type="ECO:0000313" key="10">
    <source>
        <dbReference type="Proteomes" id="UP000249590"/>
    </source>
</evidence>
<organism evidence="9 10">
    <name type="scientific">Acuticoccus sediminis</name>
    <dbReference type="NCBI Taxonomy" id="2184697"/>
    <lineage>
        <taxon>Bacteria</taxon>
        <taxon>Pseudomonadati</taxon>
        <taxon>Pseudomonadota</taxon>
        <taxon>Alphaproteobacteria</taxon>
        <taxon>Hyphomicrobiales</taxon>
        <taxon>Amorphaceae</taxon>
        <taxon>Acuticoccus</taxon>
    </lineage>
</organism>
<keyword evidence="3" id="KW-0645">Protease</keyword>
<dbReference type="Gene3D" id="3.40.630.10">
    <property type="entry name" value="Zn peptidases"/>
    <property type="match status" value="1"/>
</dbReference>
<dbReference type="PANTHER" id="PTHR11963">
    <property type="entry name" value="LEUCINE AMINOPEPTIDASE-RELATED"/>
    <property type="match status" value="1"/>
</dbReference>
<evidence type="ECO:0000256" key="4">
    <source>
        <dbReference type="ARBA" id="ARBA00022801"/>
    </source>
</evidence>
<evidence type="ECO:0000256" key="6">
    <source>
        <dbReference type="SAM" id="MobiDB-lite"/>
    </source>
</evidence>
<sequence length="508" mass="52700">MNIDLVTCSQSLGQTSLLVLGAYTDGTLTPSASILPEETLVRLSALVIAGELRRHVGAQLQLFGLSAAVHRKILLVCLGSHGPLSESAYRTVLAATARTLAESLSRDAVVSLTEVDVAGRGVEWRIGEAARLLADGAYRFVLPGRGATMPADGTERTGVECVALVVPRAVEAAHEAAARQGLAVAEGLALARDLGNMPSTVCTPTYLAETSRSIGSKFGLEVEVFEWGDLEKLGMGALLAVGHASARLIVVGYRSGPPASRPIVLVGEGLTFNSAAARPRDTRFEMSGAGAVLGTLWAAARLKLPLNLVGLVPAAECAAAPRPGCVVRAMSGETVEVRGTDAAGWLILCDALSYAEHFEPACVIDVATLTDPSTVAFGSQASCLFANDGPLAHELLTCGFETGDRAWQLPLWDDGEPPAGATSDSVAAAGALMRFAGQTRWAHLDIGGTATVHRHAAMQGNALAATGRPVPLLTTFLIHRAARTRNGEAARVASTFSGSAPPLPTRSP</sequence>
<dbReference type="InterPro" id="IPR000819">
    <property type="entry name" value="Peptidase_M17_C"/>
</dbReference>
<evidence type="ECO:0000256" key="3">
    <source>
        <dbReference type="ARBA" id="ARBA00022670"/>
    </source>
</evidence>
<dbReference type="GO" id="GO:0005737">
    <property type="term" value="C:cytoplasm"/>
    <property type="evidence" value="ECO:0007669"/>
    <property type="project" value="InterPro"/>
</dbReference>
<dbReference type="InterPro" id="IPR043472">
    <property type="entry name" value="Macro_dom-like"/>
</dbReference>
<dbReference type="AlphaFoldDB" id="A0A8B2NW14"/>
<dbReference type="GO" id="GO:0070006">
    <property type="term" value="F:metalloaminopeptidase activity"/>
    <property type="evidence" value="ECO:0007669"/>
    <property type="project" value="InterPro"/>
</dbReference>
<proteinExistence type="inferred from homology"/>
<evidence type="ECO:0000256" key="2">
    <source>
        <dbReference type="ARBA" id="ARBA00022438"/>
    </source>
</evidence>
<gene>
    <name evidence="9" type="ORF">DLJ53_11335</name>
</gene>
<dbReference type="InterPro" id="IPR011356">
    <property type="entry name" value="Leucine_aapep/pepB"/>
</dbReference>
<dbReference type="InterPro" id="IPR008283">
    <property type="entry name" value="Peptidase_M17_N"/>
</dbReference>
<evidence type="ECO:0000259" key="7">
    <source>
        <dbReference type="Pfam" id="PF00883"/>
    </source>
</evidence>
<dbReference type="OrthoDB" id="9809354at2"/>
<dbReference type="PANTHER" id="PTHR11963:SF23">
    <property type="entry name" value="CYTOSOL AMINOPEPTIDASE"/>
    <property type="match status" value="1"/>
</dbReference>
<keyword evidence="10" id="KW-1185">Reference proteome</keyword>
<dbReference type="PRINTS" id="PR00481">
    <property type="entry name" value="LAMNOPPTDASE"/>
</dbReference>
<evidence type="ECO:0000313" key="9">
    <source>
        <dbReference type="EMBL" id="RAI01973.1"/>
    </source>
</evidence>
<evidence type="ECO:0000259" key="8">
    <source>
        <dbReference type="Pfam" id="PF02789"/>
    </source>
</evidence>
<accession>A0A8B2NW14</accession>
<keyword evidence="5" id="KW-0464">Manganese</keyword>
<feature type="region of interest" description="Disordered" evidence="6">
    <location>
        <begin position="489"/>
        <end position="508"/>
    </location>
</feature>
<dbReference type="Proteomes" id="UP000249590">
    <property type="component" value="Unassembled WGS sequence"/>
</dbReference>
<keyword evidence="2 9" id="KW-0031">Aminopeptidase</keyword>
<dbReference type="SUPFAM" id="SSF53187">
    <property type="entry name" value="Zn-dependent exopeptidases"/>
    <property type="match status" value="1"/>
</dbReference>
<comment type="similarity">
    <text evidence="1">Belongs to the peptidase M17 family.</text>
</comment>
<keyword evidence="4" id="KW-0378">Hydrolase</keyword>
<dbReference type="GO" id="GO:0030145">
    <property type="term" value="F:manganese ion binding"/>
    <property type="evidence" value="ECO:0007669"/>
    <property type="project" value="InterPro"/>
</dbReference>
<protein>
    <submittedName>
        <fullName evidence="9">Leucyl aminopeptidase</fullName>
    </submittedName>
</protein>
<reference evidence="9 10" key="1">
    <citation type="submission" date="2018-05" db="EMBL/GenBank/DDBJ databases">
        <title>Acuticoccus sediminis sp. nov., isolated from deep-sea sediment of Indian Ocean.</title>
        <authorList>
            <person name="Liu X."/>
            <person name="Lai Q."/>
            <person name="Du Y."/>
            <person name="Sun F."/>
            <person name="Zhang X."/>
            <person name="Wang S."/>
            <person name="Shao Z."/>
        </authorList>
    </citation>
    <scope>NUCLEOTIDE SEQUENCE [LARGE SCALE GENOMIC DNA]</scope>
    <source>
        <strain evidence="9 10">PTG4-2</strain>
    </source>
</reference>